<proteinExistence type="predicted"/>
<feature type="transmembrane region" description="Helical" evidence="1">
    <location>
        <begin position="193"/>
        <end position="213"/>
    </location>
</feature>
<dbReference type="SUPFAM" id="SSF103473">
    <property type="entry name" value="MFS general substrate transporter"/>
    <property type="match status" value="1"/>
</dbReference>
<reference evidence="2 3" key="1">
    <citation type="submission" date="2015-10" db="EMBL/GenBank/DDBJ databases">
        <title>Draft genome sequence of Streptomyces sp. RV15, isolated from a marine sponge.</title>
        <authorList>
            <person name="Ruckert C."/>
            <person name="Abdelmohsen U.R."/>
            <person name="Winkler A."/>
            <person name="Hentschel U."/>
            <person name="Kalinowski J."/>
            <person name="Kampfer P."/>
            <person name="Glaeser S."/>
        </authorList>
    </citation>
    <scope>NUCLEOTIDE SEQUENCE [LARGE SCALE GENOMIC DNA]</scope>
    <source>
        <strain evidence="2 3">RV15</strain>
    </source>
</reference>
<dbReference type="EMBL" id="LMXB01000103">
    <property type="protein sequence ID" value="KUO15825.1"/>
    <property type="molecule type" value="Genomic_DNA"/>
</dbReference>
<evidence type="ECO:0000313" key="2">
    <source>
        <dbReference type="EMBL" id="KUO15825.1"/>
    </source>
</evidence>
<evidence type="ECO:0008006" key="4">
    <source>
        <dbReference type="Google" id="ProtNLM"/>
    </source>
</evidence>
<dbReference type="Proteomes" id="UP000053260">
    <property type="component" value="Unassembled WGS sequence"/>
</dbReference>
<keyword evidence="1" id="KW-1133">Transmembrane helix</keyword>
<keyword evidence="1" id="KW-0812">Transmembrane</keyword>
<evidence type="ECO:0000313" key="3">
    <source>
        <dbReference type="Proteomes" id="UP000053260"/>
    </source>
</evidence>
<name>A0A101US82_9ACTN</name>
<gene>
    <name evidence="2" type="ORF">AQJ91_39365</name>
</gene>
<keyword evidence="3" id="KW-1185">Reference proteome</keyword>
<dbReference type="AlphaFoldDB" id="A0A101US82"/>
<feature type="transmembrane region" description="Helical" evidence="1">
    <location>
        <begin position="88"/>
        <end position="106"/>
    </location>
</feature>
<dbReference type="RefSeq" id="WP_067031959.1">
    <property type="nucleotide sequence ID" value="NZ_KQ949111.1"/>
</dbReference>
<protein>
    <recommendedName>
        <fullName evidence="4">Major facilitator superfamily (MFS) profile domain-containing protein</fullName>
    </recommendedName>
</protein>
<sequence>MAPATLRLPQRRTLILALSVFCLGRLVAVLSTSITVVLAARVATALATGAFWSVGFVVATTAAGPHNATRATGVMIGQCGRSPRRRSLLRDFGFTLGPAVVGAIALSRAAHEISDKVASDPALGHALDTFNASAATAPEGQREAVEGAIGAVNSGPLGANAVPETIALPDGSTAPFNPLKDTAFEALGNAYSLGYLIVGLCAIAAAVVTVVLIRGDRPDAPVTAEPADA</sequence>
<feature type="transmembrane region" description="Helical" evidence="1">
    <location>
        <begin position="49"/>
        <end position="68"/>
    </location>
</feature>
<accession>A0A101US82</accession>
<dbReference type="STRING" id="909626.AQJ91_39365"/>
<evidence type="ECO:0000256" key="1">
    <source>
        <dbReference type="SAM" id="Phobius"/>
    </source>
</evidence>
<dbReference type="InterPro" id="IPR036259">
    <property type="entry name" value="MFS_trans_sf"/>
</dbReference>
<comment type="caution">
    <text evidence="2">The sequence shown here is derived from an EMBL/GenBank/DDBJ whole genome shotgun (WGS) entry which is preliminary data.</text>
</comment>
<organism evidence="2 3">
    <name type="scientific">Streptomyces dysideae</name>
    <dbReference type="NCBI Taxonomy" id="909626"/>
    <lineage>
        <taxon>Bacteria</taxon>
        <taxon>Bacillati</taxon>
        <taxon>Actinomycetota</taxon>
        <taxon>Actinomycetes</taxon>
        <taxon>Kitasatosporales</taxon>
        <taxon>Streptomycetaceae</taxon>
        <taxon>Streptomyces</taxon>
    </lineage>
</organism>
<dbReference type="Gene3D" id="1.20.1250.20">
    <property type="entry name" value="MFS general substrate transporter like domains"/>
    <property type="match status" value="1"/>
</dbReference>
<keyword evidence="1" id="KW-0472">Membrane</keyword>